<dbReference type="PANTHER" id="PTHR30629:SF2">
    <property type="entry name" value="PROPHAGE INTEGRASE INTS-RELATED"/>
    <property type="match status" value="1"/>
</dbReference>
<evidence type="ECO:0000313" key="6">
    <source>
        <dbReference type="EMBL" id="TCN87870.1"/>
    </source>
</evidence>
<sequence>MAGAPLTEREIKGAKPKANKYELTDSTRERGAGRLVVRVSTTGAKEFAFKYQFEGKRQYIALGRYPSFSLTQARDKAQPLAGMIKDGIDPKVELAKEKAAKEAKQQREAKKGSIEQLFNSYTEQMAADGKRTYKAVLAALEKEVYPLIPPATKAKDIQPDDIKLVLGGMIRRGAATQSNRVRSYLMAAFNYGLRHDNDPAHIGSAVLFGIKFNPVAPIPKQTAAERVGENYLTFDEVKTLMADMENRDGFRMGFHVAKLIQLCIYAGGQRPYELTASRWDAVNWTEKTLEIVADVSKNKRAHLLPLTDTALAILEQLHQQRDPLNPYIFPHRFNTAEHLRMDSLTQGIGRYRAAKPAFKVFVARDLRRTCKTLMGALGISKDIRDRLQNHALNDVSSKHYDRYSYLPEKRRALEAWEAKLNEIDQGNVVHFKAQSISS</sequence>
<dbReference type="PANTHER" id="PTHR30629">
    <property type="entry name" value="PROPHAGE INTEGRASE"/>
    <property type="match status" value="1"/>
</dbReference>
<comment type="caution">
    <text evidence="6">The sequence shown here is derived from an EMBL/GenBank/DDBJ whole genome shotgun (WGS) entry which is preliminary data.</text>
</comment>
<dbReference type="InterPro" id="IPR011010">
    <property type="entry name" value="DNA_brk_join_enz"/>
</dbReference>
<name>A0A4R2FK79_9GAMM</name>
<dbReference type="EMBL" id="SLWF01000004">
    <property type="protein sequence ID" value="TCN87870.1"/>
    <property type="molecule type" value="Genomic_DNA"/>
</dbReference>
<gene>
    <name evidence="6" type="ORF">EDC91_1041</name>
</gene>
<dbReference type="InterPro" id="IPR050808">
    <property type="entry name" value="Phage_Integrase"/>
</dbReference>
<dbReference type="Gene3D" id="1.10.443.10">
    <property type="entry name" value="Intergrase catalytic core"/>
    <property type="match status" value="1"/>
</dbReference>
<dbReference type="Pfam" id="PF13356">
    <property type="entry name" value="Arm-DNA-bind_3"/>
    <property type="match status" value="1"/>
</dbReference>
<dbReference type="SUPFAM" id="SSF56349">
    <property type="entry name" value="DNA breaking-rejoining enzymes"/>
    <property type="match status" value="1"/>
</dbReference>
<accession>A0A4R2FK79</accession>
<dbReference type="PROSITE" id="PS51898">
    <property type="entry name" value="TYR_RECOMBINASE"/>
    <property type="match status" value="1"/>
</dbReference>
<organism evidence="6 7">
    <name type="scientific">Shewanella fodinae</name>
    <dbReference type="NCBI Taxonomy" id="552357"/>
    <lineage>
        <taxon>Bacteria</taxon>
        <taxon>Pseudomonadati</taxon>
        <taxon>Pseudomonadota</taxon>
        <taxon>Gammaproteobacteria</taxon>
        <taxon>Alteromonadales</taxon>
        <taxon>Shewanellaceae</taxon>
        <taxon>Shewanella</taxon>
    </lineage>
</organism>
<dbReference type="AlphaFoldDB" id="A0A4R2FK79"/>
<dbReference type="InterPro" id="IPR038488">
    <property type="entry name" value="Integrase_DNA-bd_sf"/>
</dbReference>
<dbReference type="Proteomes" id="UP000294832">
    <property type="component" value="Unassembled WGS sequence"/>
</dbReference>
<dbReference type="GO" id="GO:0006310">
    <property type="term" value="P:DNA recombination"/>
    <property type="evidence" value="ECO:0007669"/>
    <property type="project" value="UniProtKB-KW"/>
</dbReference>
<dbReference type="Gene3D" id="3.30.160.390">
    <property type="entry name" value="Integrase, DNA-binding domain"/>
    <property type="match status" value="1"/>
</dbReference>
<feature type="domain" description="Tyr recombinase" evidence="5">
    <location>
        <begin position="227"/>
        <end position="414"/>
    </location>
</feature>
<evidence type="ECO:0000256" key="2">
    <source>
        <dbReference type="ARBA" id="ARBA00022908"/>
    </source>
</evidence>
<dbReference type="RefSeq" id="WP_133037991.1">
    <property type="nucleotide sequence ID" value="NZ_SLWF01000004.1"/>
</dbReference>
<evidence type="ECO:0000256" key="1">
    <source>
        <dbReference type="ARBA" id="ARBA00008857"/>
    </source>
</evidence>
<dbReference type="Gene3D" id="1.10.150.130">
    <property type="match status" value="1"/>
</dbReference>
<dbReference type="GO" id="GO:0003677">
    <property type="term" value="F:DNA binding"/>
    <property type="evidence" value="ECO:0007669"/>
    <property type="project" value="UniProtKB-KW"/>
</dbReference>
<proteinExistence type="inferred from homology"/>
<dbReference type="GO" id="GO:0015074">
    <property type="term" value="P:DNA integration"/>
    <property type="evidence" value="ECO:0007669"/>
    <property type="project" value="UniProtKB-KW"/>
</dbReference>
<dbReference type="InterPro" id="IPR002104">
    <property type="entry name" value="Integrase_catalytic"/>
</dbReference>
<evidence type="ECO:0000256" key="3">
    <source>
        <dbReference type="ARBA" id="ARBA00023125"/>
    </source>
</evidence>
<keyword evidence="3" id="KW-0238">DNA-binding</keyword>
<protein>
    <submittedName>
        <fullName evidence="6">Phage integrase family protein</fullName>
    </submittedName>
</protein>
<dbReference type="InterPro" id="IPR013762">
    <property type="entry name" value="Integrase-like_cat_sf"/>
</dbReference>
<dbReference type="CDD" id="cd00801">
    <property type="entry name" value="INT_P4_C"/>
    <property type="match status" value="1"/>
</dbReference>
<comment type="similarity">
    <text evidence="1">Belongs to the 'phage' integrase family.</text>
</comment>
<keyword evidence="7" id="KW-1185">Reference proteome</keyword>
<keyword evidence="4" id="KW-0233">DNA recombination</keyword>
<evidence type="ECO:0000313" key="7">
    <source>
        <dbReference type="Proteomes" id="UP000294832"/>
    </source>
</evidence>
<dbReference type="InterPro" id="IPR025166">
    <property type="entry name" value="Integrase_DNA_bind_dom"/>
</dbReference>
<evidence type="ECO:0000259" key="5">
    <source>
        <dbReference type="PROSITE" id="PS51898"/>
    </source>
</evidence>
<reference evidence="6 7" key="1">
    <citation type="submission" date="2019-03" db="EMBL/GenBank/DDBJ databases">
        <title>Freshwater and sediment microbial communities from various areas in North America, analyzing microbe dynamics in response to fracking.</title>
        <authorList>
            <person name="Lamendella R."/>
        </authorList>
    </citation>
    <scope>NUCLEOTIDE SEQUENCE [LARGE SCALE GENOMIC DNA]</scope>
    <source>
        <strain evidence="6 7">74A</strain>
    </source>
</reference>
<dbReference type="OrthoDB" id="9795573at2"/>
<evidence type="ECO:0000256" key="4">
    <source>
        <dbReference type="ARBA" id="ARBA00023172"/>
    </source>
</evidence>
<keyword evidence="2" id="KW-0229">DNA integration</keyword>
<dbReference type="Pfam" id="PF00589">
    <property type="entry name" value="Phage_integrase"/>
    <property type="match status" value="1"/>
</dbReference>
<dbReference type="InterPro" id="IPR010998">
    <property type="entry name" value="Integrase_recombinase_N"/>
</dbReference>